<proteinExistence type="predicted"/>
<dbReference type="Proteomes" id="UP000018439">
    <property type="component" value="Chromosome"/>
</dbReference>
<evidence type="ECO:0000313" key="3">
    <source>
        <dbReference type="Proteomes" id="UP000018439"/>
    </source>
</evidence>
<gene>
    <name evidence="2" type="ORF">Bcop_0562</name>
</gene>
<dbReference type="InterPro" id="IPR016732">
    <property type="entry name" value="UCP018688"/>
</dbReference>
<dbReference type="Gene3D" id="3.40.630.30">
    <property type="match status" value="1"/>
</dbReference>
<dbReference type="InterPro" id="IPR016181">
    <property type="entry name" value="Acyl_CoA_acyltransferase"/>
</dbReference>
<reference evidence="2 3" key="1">
    <citation type="journal article" date="2011" name="Stand. Genomic Sci.">
        <title>Non-contiguous finished genome sequence of Bacteroides coprosuis type strain (PC139).</title>
        <authorList>
            <person name="Land M."/>
            <person name="Held B."/>
            <person name="Gronow S."/>
            <person name="Abt B."/>
            <person name="Lucas S."/>
            <person name="Del Rio T.G."/>
            <person name="Nolan M."/>
            <person name="Tice H."/>
            <person name="Cheng J.F."/>
            <person name="Pitluck S."/>
            <person name="Liolios K."/>
            <person name="Pagani I."/>
            <person name="Ivanova N."/>
            <person name="Mavromatis K."/>
            <person name="Mikhailova N."/>
            <person name="Pati A."/>
            <person name="Tapia R."/>
            <person name="Han C."/>
            <person name="Goodwin L."/>
            <person name="Chen A."/>
            <person name="Palaniappan K."/>
            <person name="Hauser L."/>
            <person name="Brambilla E.M."/>
            <person name="Rohde M."/>
            <person name="Goker M."/>
            <person name="Detter J.C."/>
            <person name="Woyke T."/>
            <person name="Bristow J."/>
            <person name="Eisen J.A."/>
            <person name="Markowitz V."/>
            <person name="Hugenholtz P."/>
            <person name="Kyrpides N.C."/>
            <person name="Klenk H.P."/>
            <person name="Lapidus A."/>
        </authorList>
    </citation>
    <scope>NUCLEOTIDE SEQUENCE</scope>
    <source>
        <strain evidence="2 3">DSM 18011</strain>
    </source>
</reference>
<dbReference type="PANTHER" id="PTHR41373:SF1">
    <property type="entry name" value="PHOSPHATIDYLGLYCEROL LYSYLTRANSFERASE C-TERMINAL DOMAIN-CONTAINING PROTEIN"/>
    <property type="match status" value="1"/>
</dbReference>
<feature type="domain" description="Phosphatidylglycerol lysyltransferase C-terminal" evidence="1">
    <location>
        <begin position="22"/>
        <end position="293"/>
    </location>
</feature>
<evidence type="ECO:0000313" key="2">
    <source>
        <dbReference type="EMBL" id="EGJ70780.1"/>
    </source>
</evidence>
<accession>F3ZRX4</accession>
<dbReference type="OrthoDB" id="9765580at2"/>
<sequence length="306" mass="35487">MIAFKDIEISDKDTITKFTMKSNRRNCDLSFSNLCSWRFLYDTQFAIVDGFLVFKFWVEGELAYMMPVGEGDLKKVIKDLIQDANEEQQPFRMLGVCRGMQADLEEILPNKFAFATTRNYADYIYLRTDLATLKGKKFQSKRNFTNRFKREHPNYEYTPITSDNIDECLILEEKWCKENNCDEYEGTGNERRALTFALKNFEALGLTGGLLRVDGKIVAFTFGMPINYDTFGTHVEKADTSIEGAYAMINMEFANHIPEQYVYINREEDLGIPGLRKAKLSYNPEIILEKSMVNLLKDEPVELINW</sequence>
<dbReference type="PIRSF" id="PIRSF018688">
    <property type="entry name" value="UCP018688"/>
    <property type="match status" value="1"/>
</dbReference>
<evidence type="ECO:0000259" key="1">
    <source>
        <dbReference type="Pfam" id="PF09924"/>
    </source>
</evidence>
<dbReference type="eggNOG" id="COG4866">
    <property type="taxonomic scope" value="Bacteria"/>
</dbReference>
<dbReference type="PANTHER" id="PTHR41373">
    <property type="entry name" value="DUF2156 DOMAIN-CONTAINING PROTEIN"/>
    <property type="match status" value="1"/>
</dbReference>
<dbReference type="STRING" id="679937.Bcop_0562"/>
<dbReference type="AlphaFoldDB" id="F3ZRX4"/>
<dbReference type="EMBL" id="CM001167">
    <property type="protein sequence ID" value="EGJ70780.1"/>
    <property type="molecule type" value="Genomic_DNA"/>
</dbReference>
<dbReference type="InterPro" id="IPR024320">
    <property type="entry name" value="LPG_synthase_C"/>
</dbReference>
<protein>
    <recommendedName>
        <fullName evidence="1">Phosphatidylglycerol lysyltransferase C-terminal domain-containing protein</fullName>
    </recommendedName>
</protein>
<organism evidence="2 3">
    <name type="scientific">Bacteroides coprosuis DSM 18011</name>
    <dbReference type="NCBI Taxonomy" id="679937"/>
    <lineage>
        <taxon>Bacteria</taxon>
        <taxon>Pseudomonadati</taxon>
        <taxon>Bacteroidota</taxon>
        <taxon>Bacteroidia</taxon>
        <taxon>Bacteroidales</taxon>
        <taxon>Bacteroidaceae</taxon>
        <taxon>Bacteroides</taxon>
    </lineage>
</organism>
<dbReference type="HOGENOM" id="CLU_058411_0_0_10"/>
<dbReference type="SUPFAM" id="SSF55729">
    <property type="entry name" value="Acyl-CoA N-acyltransferases (Nat)"/>
    <property type="match status" value="2"/>
</dbReference>
<name>F3ZRX4_9BACE</name>
<dbReference type="Pfam" id="PF09924">
    <property type="entry name" value="LPG_synthase_C"/>
    <property type="match status" value="1"/>
</dbReference>
<keyword evidence="3" id="KW-1185">Reference proteome</keyword>